<proteinExistence type="inferred from homology"/>
<organism evidence="3 4">
    <name type="scientific">Pelagicoccus albus</name>
    <dbReference type="NCBI Taxonomy" id="415222"/>
    <lineage>
        <taxon>Bacteria</taxon>
        <taxon>Pseudomonadati</taxon>
        <taxon>Verrucomicrobiota</taxon>
        <taxon>Opitutia</taxon>
        <taxon>Puniceicoccales</taxon>
        <taxon>Pelagicoccaceae</taxon>
        <taxon>Pelagicoccus</taxon>
    </lineage>
</organism>
<dbReference type="Proteomes" id="UP000526501">
    <property type="component" value="Unassembled WGS sequence"/>
</dbReference>
<sequence length="329" mass="36847">MKALIIGSARFMAPNLMAELVQHEVEVALADSNPPPEDMQELVTHIPVDKASLGFYREECLEFKPDVAIHLSANSGDEVSSFLDVFQGQVSHTVVTSNTNVYLAHGRLRETEPGSSISVPIDENSPLRTRALNGEGADKLVVEKIMRNAKDPSTVLRLPPIYGPEDYHRRFYPMIVRMLDERPFVLLGHDQAAWRWTHSYVGDVAHALFLAATKPGEGHRVYNVGELKTPTMKERLEHLGLVLGWEGRIKVISANELPPYLQTPGDFNQDLLIDTSAIRKDLGYKEPNDYYDGLADSAEWYRENPPAQMAGKSFDYSAEDSVNAMEIRD</sequence>
<feature type="domain" description="NAD-dependent epimerase/dehydratase" evidence="2">
    <location>
        <begin position="3"/>
        <end position="225"/>
    </location>
</feature>
<dbReference type="InterPro" id="IPR036291">
    <property type="entry name" value="NAD(P)-bd_dom_sf"/>
</dbReference>
<evidence type="ECO:0000313" key="4">
    <source>
        <dbReference type="Proteomes" id="UP000526501"/>
    </source>
</evidence>
<reference evidence="3 4" key="1">
    <citation type="submission" date="2020-07" db="EMBL/GenBank/DDBJ databases">
        <authorList>
            <person name="Feng X."/>
        </authorList>
    </citation>
    <scope>NUCLEOTIDE SEQUENCE [LARGE SCALE GENOMIC DNA]</scope>
    <source>
        <strain evidence="3 4">JCM23202</strain>
    </source>
</reference>
<protein>
    <submittedName>
        <fullName evidence="3">NAD-dependent epimerase/dehydratase family protein</fullName>
    </submittedName>
</protein>
<dbReference type="SUPFAM" id="SSF51735">
    <property type="entry name" value="NAD(P)-binding Rossmann-fold domains"/>
    <property type="match status" value="1"/>
</dbReference>
<dbReference type="AlphaFoldDB" id="A0A7X1BAR1"/>
<comment type="caution">
    <text evidence="3">The sequence shown here is derived from an EMBL/GenBank/DDBJ whole genome shotgun (WGS) entry which is preliminary data.</text>
</comment>
<gene>
    <name evidence="3" type="ORF">H5P27_16010</name>
</gene>
<name>A0A7X1BAR1_9BACT</name>
<evidence type="ECO:0000256" key="1">
    <source>
        <dbReference type="ARBA" id="ARBA00007637"/>
    </source>
</evidence>
<evidence type="ECO:0000313" key="3">
    <source>
        <dbReference type="EMBL" id="MBC2607558.1"/>
    </source>
</evidence>
<dbReference type="EMBL" id="JACHVC010000013">
    <property type="protein sequence ID" value="MBC2607558.1"/>
    <property type="molecule type" value="Genomic_DNA"/>
</dbReference>
<dbReference type="RefSeq" id="WP_185661435.1">
    <property type="nucleotide sequence ID" value="NZ_CAWPOO010000013.1"/>
</dbReference>
<comment type="similarity">
    <text evidence="1">Belongs to the NAD(P)-dependent epimerase/dehydratase family.</text>
</comment>
<evidence type="ECO:0000259" key="2">
    <source>
        <dbReference type="Pfam" id="PF01370"/>
    </source>
</evidence>
<dbReference type="PANTHER" id="PTHR43000">
    <property type="entry name" value="DTDP-D-GLUCOSE 4,6-DEHYDRATASE-RELATED"/>
    <property type="match status" value="1"/>
</dbReference>
<accession>A0A7X1BAR1</accession>
<dbReference type="InterPro" id="IPR001509">
    <property type="entry name" value="Epimerase_deHydtase"/>
</dbReference>
<dbReference type="Pfam" id="PF01370">
    <property type="entry name" value="Epimerase"/>
    <property type="match status" value="1"/>
</dbReference>
<dbReference type="Gene3D" id="3.40.50.720">
    <property type="entry name" value="NAD(P)-binding Rossmann-like Domain"/>
    <property type="match status" value="1"/>
</dbReference>
<keyword evidence="4" id="KW-1185">Reference proteome</keyword>